<dbReference type="CDD" id="cd00853">
    <property type="entry name" value="NifX"/>
    <property type="match status" value="1"/>
</dbReference>
<comment type="similarity">
    <text evidence="1">Belongs to the NifX/NifY family.</text>
</comment>
<dbReference type="InterPro" id="IPR036105">
    <property type="entry name" value="DiNase_FeMo-co_biosyn_sf"/>
</dbReference>
<comment type="caution">
    <text evidence="6">The sequence shown here is derived from an EMBL/GenBank/DDBJ whole genome shotgun (WGS) entry which is preliminary data.</text>
</comment>
<proteinExistence type="inferred from homology"/>
<gene>
    <name evidence="6" type="ORF">E4P82_12945</name>
</gene>
<evidence type="ECO:0000256" key="3">
    <source>
        <dbReference type="SAM" id="MobiDB-lite"/>
    </source>
</evidence>
<evidence type="ECO:0000259" key="4">
    <source>
        <dbReference type="Pfam" id="PF02579"/>
    </source>
</evidence>
<dbReference type="RefSeq" id="WP_169249283.1">
    <property type="nucleotide sequence ID" value="NZ_SPMZ01000036.1"/>
</dbReference>
<evidence type="ECO:0000256" key="2">
    <source>
        <dbReference type="ARBA" id="ARBA00023231"/>
    </source>
</evidence>
<name>A0ABX1TKT6_9GAMM</name>
<dbReference type="Gene3D" id="3.30.420.130">
    <property type="entry name" value="Dinitrogenase iron-molybdenum cofactor biosynthesis domain"/>
    <property type="match status" value="1"/>
</dbReference>
<dbReference type="InterPro" id="IPR003731">
    <property type="entry name" value="Di-Nase_FeMo-co_biosynth"/>
</dbReference>
<dbReference type="InterPro" id="IPR031763">
    <property type="entry name" value="NafY_N"/>
</dbReference>
<dbReference type="PANTHER" id="PTHR33937">
    <property type="entry name" value="IRON-MOLYBDENUM PROTEIN-RELATED-RELATED"/>
    <property type="match status" value="1"/>
</dbReference>
<dbReference type="Pfam" id="PF16844">
    <property type="entry name" value="DIMCO_N"/>
    <property type="match status" value="1"/>
</dbReference>
<evidence type="ECO:0000259" key="5">
    <source>
        <dbReference type="Pfam" id="PF16844"/>
    </source>
</evidence>
<dbReference type="SUPFAM" id="SSF53146">
    <property type="entry name" value="Nitrogenase accessory factor-like"/>
    <property type="match status" value="1"/>
</dbReference>
<feature type="domain" description="Dinitrogenase iron-molybdenum cofactor N-terminal" evidence="5">
    <location>
        <begin position="9"/>
        <end position="86"/>
    </location>
</feature>
<dbReference type="InterPro" id="IPR034169">
    <property type="entry name" value="NifX-like"/>
</dbReference>
<evidence type="ECO:0000313" key="7">
    <source>
        <dbReference type="Proteomes" id="UP000760480"/>
    </source>
</evidence>
<keyword evidence="7" id="KW-1185">Reference proteome</keyword>
<reference evidence="6 7" key="1">
    <citation type="submission" date="2019-03" db="EMBL/GenBank/DDBJ databases">
        <title>Metabolic reconstructions from genomes of highly enriched 'Candidatus Accumulibacter' and 'Candidatus Competibacter' bioreactor populations.</title>
        <authorList>
            <person name="Annavajhala M.K."/>
            <person name="Welles L."/>
            <person name="Abbas B."/>
            <person name="Sorokin D."/>
            <person name="Park H."/>
            <person name="Van Loosdrecht M."/>
            <person name="Chandran K."/>
        </authorList>
    </citation>
    <scope>NUCLEOTIDE SEQUENCE [LARGE SCALE GENOMIC DNA]</scope>
    <source>
        <strain evidence="6 7">SBR_G</strain>
    </source>
</reference>
<dbReference type="InterPro" id="IPR051840">
    <property type="entry name" value="NifX/NifY_domain"/>
</dbReference>
<dbReference type="InterPro" id="IPR038127">
    <property type="entry name" value="NafY_N_sf"/>
</dbReference>
<evidence type="ECO:0000256" key="1">
    <source>
        <dbReference type="ARBA" id="ARBA00010285"/>
    </source>
</evidence>
<dbReference type="PANTHER" id="PTHR33937:SF1">
    <property type="entry name" value="IRON-MOLIBDENUM COFACTOR PROCESSING PROTEIN"/>
    <property type="match status" value="1"/>
</dbReference>
<dbReference type="Proteomes" id="UP000760480">
    <property type="component" value="Unassembled WGS sequence"/>
</dbReference>
<protein>
    <submittedName>
        <fullName evidence="6">Dinitrogenase iron-molybdenum cofactor biosynthesis protein</fullName>
    </submittedName>
</protein>
<organism evidence="6 7">
    <name type="scientific">Candidatus Competibacter phosphatis</name>
    <dbReference type="NCBI Taxonomy" id="221280"/>
    <lineage>
        <taxon>Bacteria</taxon>
        <taxon>Pseudomonadati</taxon>
        <taxon>Pseudomonadota</taxon>
        <taxon>Gammaproteobacteria</taxon>
        <taxon>Candidatus Competibacteraceae</taxon>
        <taxon>Candidatus Competibacter</taxon>
    </lineage>
</organism>
<dbReference type="Pfam" id="PF02579">
    <property type="entry name" value="Nitro_FeMo-Co"/>
    <property type="match status" value="1"/>
</dbReference>
<dbReference type="Gene3D" id="1.10.150.590">
    <property type="entry name" value="Dinitrogenase iron-molybdenum cofactor, N-terminal"/>
    <property type="match status" value="1"/>
</dbReference>
<feature type="domain" description="Dinitrogenase iron-molybdenum cofactor biosynthesis" evidence="4">
    <location>
        <begin position="114"/>
        <end position="206"/>
    </location>
</feature>
<keyword evidence="2" id="KW-0535">Nitrogen fixation</keyword>
<evidence type="ECO:0000313" key="6">
    <source>
        <dbReference type="EMBL" id="NMQ20023.1"/>
    </source>
</evidence>
<accession>A0ABX1TKT6</accession>
<feature type="region of interest" description="Disordered" evidence="3">
    <location>
        <begin position="80"/>
        <end position="99"/>
    </location>
</feature>
<sequence>MTVDNSLPRCVALRIALAARQLPDTSSGQLLRILLAALDEPLTEIKLNGLTVKDLKNAADGSLREIDGALLRQALSTLKGENEEDASAQIPQPQPYREGEMPHSIRLACTSNSGERLDGHFGSCARFLIYQVSATEARLIAVRPAPNIARLSVDHSAERVALIGDCDLLCVLSIGGPAAARVVNSGIHPIKRGAIGDIQPLLTELQQVLAGDPPPWLAKLRARAAAEQRSARAETTS</sequence>
<dbReference type="EMBL" id="SPMZ01000036">
    <property type="protein sequence ID" value="NMQ20023.1"/>
    <property type="molecule type" value="Genomic_DNA"/>
</dbReference>